<keyword evidence="2 3" id="KW-0802">TPR repeat</keyword>
<feature type="chain" id="PRO_5016242792" evidence="5">
    <location>
        <begin position="45"/>
        <end position="614"/>
    </location>
</feature>
<name>A0A317RJK6_9BURK</name>
<keyword evidence="1" id="KW-0677">Repeat</keyword>
<dbReference type="PROSITE" id="PS50005">
    <property type="entry name" value="TPR"/>
    <property type="match status" value="2"/>
</dbReference>
<evidence type="ECO:0000256" key="2">
    <source>
        <dbReference type="ARBA" id="ARBA00022803"/>
    </source>
</evidence>
<dbReference type="Pfam" id="PF13432">
    <property type="entry name" value="TPR_16"/>
    <property type="match status" value="4"/>
</dbReference>
<dbReference type="InterPro" id="IPR011990">
    <property type="entry name" value="TPR-like_helical_dom_sf"/>
</dbReference>
<feature type="region of interest" description="Disordered" evidence="4">
    <location>
        <begin position="46"/>
        <end position="71"/>
    </location>
</feature>
<sequence>MGRCGRQKGAAAFDYYGPMLQISRLRALALACVLAAGAAPPLWAQQPAAPGDALPPAPPEAEDSDPPLSDQDTALTAELFYELLLSEMSARSGDAASGYALMLDAARRSRDPRLYRRAAEMALQSRSAESALLAIRAWSDAYPDSRDANRYLLYVLVTLNRPNESAEPLVRELAAAQGREKLSTVRALPQLYARVSNKAAAARIVEAALQPELSHPAVGPAAWTTIGRMYLAAGDRARALEAARHALELDHTEDGAAMLALALLEGGVGEAEALLGPYLADTPMPEVRMAYARILLESQRLADAQVQVDAITRERPDASEAWLIQGSLRLQAGDLDGADAALEEFIRQLEGAPPSEARERAFTQAWLLRSRVAEKRGDYAKAEEWLQRIDSSADPLAAQARRAALLARQGKLTQGRALIRATPTRNAQEERLKLQAEAQLLREAGEYQEAYELQAKAAAQAPQDNDIAYDLAMLAERVGRFQEAERLLRAIIERKADHHHALNALGYLLADRGERLLEARRLIARALELAPGDPFITDSLGWVEFRLGNRERALELLQQAFRTQPDAEIAAHLGEVHWALGQREQALEVWREGLRINERNDVLQQTLRRLGARP</sequence>
<comment type="caution">
    <text evidence="6">The sequence shown here is derived from an EMBL/GenBank/DDBJ whole genome shotgun (WGS) entry which is preliminary data.</text>
</comment>
<evidence type="ECO:0000256" key="1">
    <source>
        <dbReference type="ARBA" id="ARBA00022737"/>
    </source>
</evidence>
<dbReference type="SMART" id="SM00028">
    <property type="entry name" value="TPR"/>
    <property type="match status" value="4"/>
</dbReference>
<feature type="repeat" description="TPR" evidence="3">
    <location>
        <begin position="567"/>
        <end position="600"/>
    </location>
</feature>
<dbReference type="EMBL" id="QGUB01000001">
    <property type="protein sequence ID" value="PWW48660.1"/>
    <property type="molecule type" value="Genomic_DNA"/>
</dbReference>
<evidence type="ECO:0000313" key="6">
    <source>
        <dbReference type="EMBL" id="PWW48660.1"/>
    </source>
</evidence>
<keyword evidence="5" id="KW-0732">Signal</keyword>
<dbReference type="InterPro" id="IPR052346">
    <property type="entry name" value="O-mannosyl-transferase_TMTC"/>
</dbReference>
<evidence type="ECO:0000313" key="7">
    <source>
        <dbReference type="Proteomes" id="UP000246483"/>
    </source>
</evidence>
<dbReference type="Pfam" id="PF13181">
    <property type="entry name" value="TPR_8"/>
    <property type="match status" value="1"/>
</dbReference>
<reference evidence="6 7" key="1">
    <citation type="submission" date="2018-05" db="EMBL/GenBank/DDBJ databases">
        <title>Genomic Encyclopedia of Type Strains, Phase IV (KMG-IV): sequencing the most valuable type-strain genomes for metagenomic binning, comparative biology and taxonomic classification.</title>
        <authorList>
            <person name="Goeker M."/>
        </authorList>
    </citation>
    <scope>NUCLEOTIDE SEQUENCE [LARGE SCALE GENOMIC DNA]</scope>
    <source>
        <strain evidence="6 7">DSM 26006</strain>
    </source>
</reference>
<feature type="signal peptide" evidence="5">
    <location>
        <begin position="1"/>
        <end position="44"/>
    </location>
</feature>
<organism evidence="6 7">
    <name type="scientific">Melaminivora alkalimesophila</name>
    <dbReference type="NCBI Taxonomy" id="1165852"/>
    <lineage>
        <taxon>Bacteria</taxon>
        <taxon>Pseudomonadati</taxon>
        <taxon>Pseudomonadota</taxon>
        <taxon>Betaproteobacteria</taxon>
        <taxon>Burkholderiales</taxon>
        <taxon>Comamonadaceae</taxon>
        <taxon>Melaminivora</taxon>
    </lineage>
</organism>
<dbReference type="Proteomes" id="UP000246483">
    <property type="component" value="Unassembled WGS sequence"/>
</dbReference>
<dbReference type="PANTHER" id="PTHR44227">
    <property type="match status" value="1"/>
</dbReference>
<protein>
    <submittedName>
        <fullName evidence="6">Tetratricopeptide repeat protein</fullName>
    </submittedName>
</protein>
<keyword evidence="7" id="KW-1185">Reference proteome</keyword>
<dbReference type="AlphaFoldDB" id="A0A317RJK6"/>
<dbReference type="InterPro" id="IPR019734">
    <property type="entry name" value="TPR_rpt"/>
</dbReference>
<feature type="repeat" description="TPR" evidence="3">
    <location>
        <begin position="220"/>
        <end position="253"/>
    </location>
</feature>
<gene>
    <name evidence="6" type="ORF">DFR36_101165</name>
</gene>
<dbReference type="Gene3D" id="1.25.40.10">
    <property type="entry name" value="Tetratricopeptide repeat domain"/>
    <property type="match status" value="3"/>
</dbReference>
<accession>A0A317RJK6</accession>
<evidence type="ECO:0000256" key="3">
    <source>
        <dbReference type="PROSITE-ProRule" id="PRU00339"/>
    </source>
</evidence>
<evidence type="ECO:0000256" key="4">
    <source>
        <dbReference type="SAM" id="MobiDB-lite"/>
    </source>
</evidence>
<evidence type="ECO:0000256" key="5">
    <source>
        <dbReference type="SAM" id="SignalP"/>
    </source>
</evidence>
<dbReference type="OrthoDB" id="9766710at2"/>
<dbReference type="PANTHER" id="PTHR44227:SF3">
    <property type="entry name" value="PROTEIN O-MANNOSYL-TRANSFERASE TMTC4"/>
    <property type="match status" value="1"/>
</dbReference>
<proteinExistence type="predicted"/>
<dbReference type="SUPFAM" id="SSF48452">
    <property type="entry name" value="TPR-like"/>
    <property type="match status" value="2"/>
</dbReference>